<keyword evidence="10" id="KW-1185">Reference proteome</keyword>
<organism evidence="9 10">
    <name type="scientific">Geodia barretti</name>
    <name type="common">Barrett's horny sponge</name>
    <dbReference type="NCBI Taxonomy" id="519541"/>
    <lineage>
        <taxon>Eukaryota</taxon>
        <taxon>Metazoa</taxon>
        <taxon>Porifera</taxon>
        <taxon>Demospongiae</taxon>
        <taxon>Heteroscleromorpha</taxon>
        <taxon>Tetractinellida</taxon>
        <taxon>Astrophorina</taxon>
        <taxon>Geodiidae</taxon>
        <taxon>Geodia</taxon>
    </lineage>
</organism>
<dbReference type="SUPFAM" id="SSF81321">
    <property type="entry name" value="Family A G protein-coupled receptor-like"/>
    <property type="match status" value="1"/>
</dbReference>
<dbReference type="Proteomes" id="UP001174909">
    <property type="component" value="Unassembled WGS sequence"/>
</dbReference>
<dbReference type="InterPro" id="IPR057244">
    <property type="entry name" value="GAIN_B"/>
</dbReference>
<dbReference type="AlphaFoldDB" id="A0AA35T9V8"/>
<feature type="transmembrane region" description="Helical" evidence="7">
    <location>
        <begin position="363"/>
        <end position="386"/>
    </location>
</feature>
<evidence type="ECO:0000256" key="2">
    <source>
        <dbReference type="ARBA" id="ARBA00022692"/>
    </source>
</evidence>
<dbReference type="GO" id="GO:0005886">
    <property type="term" value="C:plasma membrane"/>
    <property type="evidence" value="ECO:0007669"/>
    <property type="project" value="TreeGrafter"/>
</dbReference>
<feature type="domain" description="GAIN-B" evidence="8">
    <location>
        <begin position="33"/>
        <end position="208"/>
    </location>
</feature>
<name>A0AA35T9V8_GEOBA</name>
<dbReference type="Gene3D" id="1.20.1070.10">
    <property type="entry name" value="Rhodopsin 7-helix transmembrane proteins"/>
    <property type="match status" value="1"/>
</dbReference>
<dbReference type="InterPro" id="IPR000832">
    <property type="entry name" value="GPCR_2_secretin-like"/>
</dbReference>
<proteinExistence type="predicted"/>
<evidence type="ECO:0000256" key="5">
    <source>
        <dbReference type="ARBA" id="ARBA00023157"/>
    </source>
</evidence>
<dbReference type="Pfam" id="PF01825">
    <property type="entry name" value="GPS"/>
    <property type="match status" value="1"/>
</dbReference>
<evidence type="ECO:0000256" key="4">
    <source>
        <dbReference type="ARBA" id="ARBA00023136"/>
    </source>
</evidence>
<dbReference type="Pfam" id="PF00002">
    <property type="entry name" value="7tm_2"/>
    <property type="match status" value="1"/>
</dbReference>
<feature type="transmembrane region" description="Helical" evidence="7">
    <location>
        <begin position="286"/>
        <end position="304"/>
    </location>
</feature>
<evidence type="ECO:0000256" key="7">
    <source>
        <dbReference type="SAM" id="Phobius"/>
    </source>
</evidence>
<dbReference type="InterPro" id="IPR046338">
    <property type="entry name" value="GAIN_dom_sf"/>
</dbReference>
<comment type="subcellular location">
    <subcellularLocation>
        <location evidence="1">Membrane</location>
        <topology evidence="1">Multi-pass membrane protein</topology>
    </subcellularLocation>
</comment>
<feature type="transmembrane region" description="Helical" evidence="7">
    <location>
        <begin position="249"/>
        <end position="271"/>
    </location>
</feature>
<accession>A0AA35T9V8</accession>
<reference evidence="9" key="1">
    <citation type="submission" date="2023-03" db="EMBL/GenBank/DDBJ databases">
        <authorList>
            <person name="Steffen K."/>
            <person name="Cardenas P."/>
        </authorList>
    </citation>
    <scope>NUCLEOTIDE SEQUENCE</scope>
</reference>
<dbReference type="EMBL" id="CASHTH010003294">
    <property type="protein sequence ID" value="CAI8042996.1"/>
    <property type="molecule type" value="Genomic_DNA"/>
</dbReference>
<protein>
    <submittedName>
        <fullName evidence="9">Adhesion G-protein coupled receptor G4</fullName>
    </submittedName>
</protein>
<feature type="transmembrane region" description="Helical" evidence="7">
    <location>
        <begin position="407"/>
        <end position="426"/>
    </location>
</feature>
<feature type="transmembrane region" description="Helical" evidence="7">
    <location>
        <begin position="220"/>
        <end position="242"/>
    </location>
</feature>
<dbReference type="InterPro" id="IPR000203">
    <property type="entry name" value="GPS"/>
</dbReference>
<evidence type="ECO:0000313" key="9">
    <source>
        <dbReference type="EMBL" id="CAI8042996.1"/>
    </source>
</evidence>
<dbReference type="PROSITE" id="PS50221">
    <property type="entry name" value="GAIN_B"/>
    <property type="match status" value="1"/>
</dbReference>
<evidence type="ECO:0000256" key="1">
    <source>
        <dbReference type="ARBA" id="ARBA00004141"/>
    </source>
</evidence>
<dbReference type="PANTHER" id="PTHR12011:SF347">
    <property type="entry name" value="FI21270P1-RELATED"/>
    <property type="match status" value="1"/>
</dbReference>
<comment type="caution">
    <text evidence="9">The sequence shown here is derived from an EMBL/GenBank/DDBJ whole genome shotgun (WGS) entry which is preliminary data.</text>
</comment>
<evidence type="ECO:0000259" key="8">
    <source>
        <dbReference type="PROSITE" id="PS50221"/>
    </source>
</evidence>
<keyword evidence="3 7" id="KW-1133">Transmembrane helix</keyword>
<evidence type="ECO:0000313" key="10">
    <source>
        <dbReference type="Proteomes" id="UP001174909"/>
    </source>
</evidence>
<gene>
    <name evidence="9" type="ORF">GBAR_LOCUS23844</name>
</gene>
<evidence type="ECO:0000256" key="3">
    <source>
        <dbReference type="ARBA" id="ARBA00022989"/>
    </source>
</evidence>
<evidence type="ECO:0000256" key="6">
    <source>
        <dbReference type="SAM" id="MobiDB-lite"/>
    </source>
</evidence>
<keyword evidence="4 7" id="KW-0472">Membrane</keyword>
<keyword evidence="2 7" id="KW-0812">Transmembrane</keyword>
<feature type="transmembrane region" description="Helical" evidence="7">
    <location>
        <begin position="324"/>
        <end position="343"/>
    </location>
</feature>
<feature type="transmembrane region" description="Helical" evidence="7">
    <location>
        <begin position="438"/>
        <end position="462"/>
    </location>
</feature>
<keyword evidence="9" id="KW-0675">Receptor</keyword>
<dbReference type="GO" id="GO:0004930">
    <property type="term" value="F:G protein-coupled receptor activity"/>
    <property type="evidence" value="ECO:0007669"/>
    <property type="project" value="InterPro"/>
</dbReference>
<sequence length="539" mass="58971">MPETPPLELLLESFTVIIDFGFDLDTFTGSSARFTVVTAEEGSGSAPELSGRNLDTLDFGTESPAVYSSVSLSRDLAQILRSLEDPRIVYTAYTNNGGIFAEREEFAAENNRSSFIVGSAMILEARLTGGATVSDLSGVVTLSFEKTLEAVENGTESVCVFWEEELDEGHGGWSTEGCRLVSDNELVALCECDHLTSFSLLVDTVPHEAPVPEDRGIGPYVYTGCLFSALFLLITILTLIFTRWNTGTGVFLINTAASLLLLNLVFVAAYYSGGLSEHTCHGVSGTLHYMFLTAAFSLAGLALVKLRGAGKKEAQRALRNKRMVILGVLATWFVPALIVALTLSLSETYNTSSEFCRPVDGAFHYGLILPWALAHLPLYLCFLLVPCPYFSLALRAEHVQQSWVREYTGTTLTLFLFDVSWGFGLPSTHPIHVHSLRFYSQIVFSVASGCIGPLLFLFFCIASEKVRKSCASRLGLGPLPTGKSKEEECEEEKDGKGTIMKTEETPAITFQYDLNEVYGNPAAVTADEEYEFQSETQFN</sequence>
<feature type="region of interest" description="Disordered" evidence="6">
    <location>
        <begin position="481"/>
        <end position="500"/>
    </location>
</feature>
<dbReference type="Gene3D" id="2.60.220.50">
    <property type="match status" value="1"/>
</dbReference>
<keyword evidence="5" id="KW-1015">Disulfide bond</keyword>
<dbReference type="SMART" id="SM00303">
    <property type="entry name" value="GPS"/>
    <property type="match status" value="1"/>
</dbReference>
<dbReference type="PANTHER" id="PTHR12011">
    <property type="entry name" value="ADHESION G-PROTEIN COUPLED RECEPTOR"/>
    <property type="match status" value="1"/>
</dbReference>